<dbReference type="GO" id="GO:0005509">
    <property type="term" value="F:calcium ion binding"/>
    <property type="evidence" value="ECO:0007669"/>
    <property type="project" value="UniProtKB-UniRule"/>
</dbReference>
<feature type="domain" description="Cadherin" evidence="9">
    <location>
        <begin position="109"/>
        <end position="219"/>
    </location>
</feature>
<comment type="catalytic activity">
    <reaction evidence="2">
        <text>L-tyrosyl-[protein] + ATP = O-phospho-L-tyrosyl-[protein] + ADP + H(+)</text>
        <dbReference type="Rhea" id="RHEA:10596"/>
        <dbReference type="Rhea" id="RHEA-COMP:10136"/>
        <dbReference type="Rhea" id="RHEA-COMP:20101"/>
        <dbReference type="ChEBI" id="CHEBI:15378"/>
        <dbReference type="ChEBI" id="CHEBI:30616"/>
        <dbReference type="ChEBI" id="CHEBI:46858"/>
        <dbReference type="ChEBI" id="CHEBI:61978"/>
        <dbReference type="ChEBI" id="CHEBI:456216"/>
        <dbReference type="EC" id="2.7.10.1"/>
    </reaction>
</comment>
<evidence type="ECO:0000259" key="9">
    <source>
        <dbReference type="PROSITE" id="PS50268"/>
    </source>
</evidence>
<evidence type="ECO:0008006" key="12">
    <source>
        <dbReference type="Google" id="ProtNLM"/>
    </source>
</evidence>
<dbReference type="Gene3D" id="3.30.200.20">
    <property type="entry name" value="Phosphorylase Kinase, domain 1"/>
    <property type="match status" value="1"/>
</dbReference>
<dbReference type="InterPro" id="IPR020635">
    <property type="entry name" value="Tyr_kinase_cat_dom"/>
</dbReference>
<dbReference type="InterPro" id="IPR001245">
    <property type="entry name" value="Ser-Thr/Tyr_kinase_cat_dom"/>
</dbReference>
<keyword evidence="4" id="KW-0067">ATP-binding</keyword>
<evidence type="ECO:0000256" key="4">
    <source>
        <dbReference type="PROSITE-ProRule" id="PRU10141"/>
    </source>
</evidence>
<evidence type="ECO:0000259" key="7">
    <source>
        <dbReference type="PROSITE" id="PS50011"/>
    </source>
</evidence>
<dbReference type="GO" id="GO:0005886">
    <property type="term" value="C:plasma membrane"/>
    <property type="evidence" value="ECO:0007669"/>
    <property type="project" value="TreeGrafter"/>
</dbReference>
<dbReference type="GO" id="GO:0007156">
    <property type="term" value="P:homophilic cell adhesion via plasma membrane adhesion molecules"/>
    <property type="evidence" value="ECO:0007669"/>
    <property type="project" value="InterPro"/>
</dbReference>
<comment type="subcellular location">
    <subcellularLocation>
        <location evidence="1">Membrane</location>
        <topology evidence="1">Single-pass membrane protein</topology>
    </subcellularLocation>
</comment>
<feature type="region of interest" description="Disordered" evidence="5">
    <location>
        <begin position="1081"/>
        <end position="1128"/>
    </location>
</feature>
<keyword evidence="6" id="KW-0472">Membrane</keyword>
<dbReference type="InterPro" id="IPR050122">
    <property type="entry name" value="RTK"/>
</dbReference>
<feature type="domain" description="PLD phosphodiesterase" evidence="8">
    <location>
        <begin position="236"/>
        <end position="270"/>
    </location>
</feature>
<keyword evidence="4" id="KW-0547">Nucleotide-binding</keyword>
<feature type="compositionally biased region" description="Basic and acidic residues" evidence="5">
    <location>
        <begin position="1119"/>
        <end position="1128"/>
    </location>
</feature>
<evidence type="ECO:0000256" key="5">
    <source>
        <dbReference type="SAM" id="MobiDB-lite"/>
    </source>
</evidence>
<dbReference type="Gene3D" id="1.10.510.10">
    <property type="entry name" value="Transferase(Phosphotransferase) domain 1"/>
    <property type="match status" value="1"/>
</dbReference>
<dbReference type="PRINTS" id="PR00109">
    <property type="entry name" value="TYRKINASE"/>
</dbReference>
<dbReference type="SUPFAM" id="SSF56112">
    <property type="entry name" value="Protein kinase-like (PK-like)"/>
    <property type="match status" value="1"/>
</dbReference>
<evidence type="ECO:0000313" key="10">
    <source>
        <dbReference type="EMBL" id="KAK9889736.1"/>
    </source>
</evidence>
<proteinExistence type="predicted"/>
<dbReference type="PROSITE" id="PS50268">
    <property type="entry name" value="CADHERIN_2"/>
    <property type="match status" value="1"/>
</dbReference>
<dbReference type="FunFam" id="3.30.200.20:FF:000690">
    <property type="entry name" value="Receptor tyrosine kinase"/>
    <property type="match status" value="1"/>
</dbReference>
<dbReference type="PROSITE" id="PS50035">
    <property type="entry name" value="PLD"/>
    <property type="match status" value="1"/>
</dbReference>
<dbReference type="CDD" id="cd11304">
    <property type="entry name" value="Cadherin_repeat"/>
    <property type="match status" value="1"/>
</dbReference>
<dbReference type="InterPro" id="IPR011009">
    <property type="entry name" value="Kinase-like_dom_sf"/>
</dbReference>
<sequence>MTNMKMTFPLFEPGKYPNGSHFTSLYVQDSVGVFNFSLKSAHKFFQLTLDGELRFNEKLLQNKNVTGLDRITAEIIAKDSISTDSTTLQIEFLPLHVQDCDLIVEDLCFWDSVRYRVSENRPPTVLGSLADSYLEATCPDYKLNYTLKDDNTQFTLIPPTRNKTSWKLKTSKPLDRDSSTAPSVLWVKCVIENPQGTVREIVRNITVEVVDVDDNLPVAQEVQYHVSMPKNIVNKGHKVEHNKLILIDDDTVKVNKYRVGIGNDDLNMFKPICKEYPRYHNFERTMIHCKLEFVKDTHFESSTYSVELELFDENFVGQNKLVKVPIHIYFNNGSEVVPAELTRPFSRSLVLYPERYVTIFRTAGPFARVTQPIGRLSKGAEKFSVKTNIDKRTKKTIFNVTQTEGIVFIQDHIALSKAEDYVNLNISWWQNGVQDFDEVQVKIIDDPFRRCENDDSLTFCSEFDSYESCTHRNVCAIATGGYNAMQNKNSLGYHRCEWRGDIVPSKKITPMFSTCTPDSKTCPNGICDSLENLNDSICPQDCAVSIVFPTSRNPKTRRGIDRASGVCICNQLGACHCEVPTRRRRKQHVTTQTNSTPHPQPEVRVQTNQSVTGVNVTVSGLFGNGSKCGTFCIIGLLAGTFVIVAIVTVIVLCWRLHTVHKTVHQKYGDVGLDMAAPLTEYTRSDANGLNLPIQFDMTTSLTDKNLTNLIKKYEPDPKWEFPRNQLEIEQTLGEGEFGRVLRAEATNINGNNGVTTVAVKTLKDDARETELNDLLSEYHLLKEVSHPNVIKLLGVCTTPGGPIYLIIEYAEHGALRNYLRKSRNIRISHIAQTPEDQEGKTSHYDEPKTCQITPKEILAFAWQISNGMAYLSSVKLVHRDLAARNILLAKDKICKISDFGLTRDIYEDNAYFKRSKGRVPVKWMAPESLQDHIYTTKSDAWSFGILLWELVTLGASPYPGIAVQNLFHLLKQGYRMERPNNCSPKLYQMMRNCWEVLPENRPSFQVLSSRLEKMLGDGVEYIDLSTNVIQNKSYFLSPFEDLEDKPSNKLNYLEKSPSFEKCGETEKFVPQVVDVVEKTVEDSSYANNDVSTNESYETPVKVPKVLKTPSNEHPQYYTDMEKGSRREE</sequence>
<dbReference type="InterPro" id="IPR017441">
    <property type="entry name" value="Protein_kinase_ATP_BS"/>
</dbReference>
<dbReference type="GO" id="GO:0005524">
    <property type="term" value="F:ATP binding"/>
    <property type="evidence" value="ECO:0007669"/>
    <property type="project" value="UniProtKB-UniRule"/>
</dbReference>
<dbReference type="InterPro" id="IPR008266">
    <property type="entry name" value="Tyr_kinase_AS"/>
</dbReference>
<keyword evidence="6" id="KW-0812">Transmembrane</keyword>
<dbReference type="AlphaFoldDB" id="A0AAW1V203"/>
<evidence type="ECO:0000256" key="6">
    <source>
        <dbReference type="SAM" id="Phobius"/>
    </source>
</evidence>
<dbReference type="GO" id="GO:0043235">
    <property type="term" value="C:receptor complex"/>
    <property type="evidence" value="ECO:0007669"/>
    <property type="project" value="TreeGrafter"/>
</dbReference>
<dbReference type="GO" id="GO:0004714">
    <property type="term" value="F:transmembrane receptor protein tyrosine kinase activity"/>
    <property type="evidence" value="ECO:0007669"/>
    <property type="project" value="UniProtKB-EC"/>
</dbReference>
<keyword evidence="3" id="KW-0106">Calcium</keyword>
<accession>A0AAW1V203</accession>
<dbReference type="PANTHER" id="PTHR24416:SF617">
    <property type="entry name" value="RET ONCOGENE, ISOFORM A"/>
    <property type="match status" value="1"/>
</dbReference>
<dbReference type="SMART" id="SM00219">
    <property type="entry name" value="TyrKc"/>
    <property type="match status" value="1"/>
</dbReference>
<evidence type="ECO:0000256" key="3">
    <source>
        <dbReference type="PROSITE-ProRule" id="PRU00043"/>
    </source>
</evidence>
<dbReference type="Pfam" id="PF07714">
    <property type="entry name" value="PK_Tyr_Ser-Thr"/>
    <property type="match status" value="1"/>
</dbReference>
<protein>
    <recommendedName>
        <fullName evidence="12">Proto-oncogene tyrosine-protein kinase receptor Ret</fullName>
    </recommendedName>
</protein>
<evidence type="ECO:0000313" key="11">
    <source>
        <dbReference type="Proteomes" id="UP001431783"/>
    </source>
</evidence>
<dbReference type="InterPro" id="IPR000719">
    <property type="entry name" value="Prot_kinase_dom"/>
</dbReference>
<feature type="transmembrane region" description="Helical" evidence="6">
    <location>
        <begin position="633"/>
        <end position="656"/>
    </location>
</feature>
<dbReference type="PROSITE" id="PS00107">
    <property type="entry name" value="PROTEIN_KINASE_ATP"/>
    <property type="match status" value="1"/>
</dbReference>
<evidence type="ECO:0000256" key="1">
    <source>
        <dbReference type="ARBA" id="ARBA00004167"/>
    </source>
</evidence>
<evidence type="ECO:0000256" key="2">
    <source>
        <dbReference type="ARBA" id="ARBA00051243"/>
    </source>
</evidence>
<dbReference type="InterPro" id="IPR055162">
    <property type="entry name" value="RET_CRD"/>
</dbReference>
<organism evidence="10 11">
    <name type="scientific">Henosepilachna vigintioctopunctata</name>
    <dbReference type="NCBI Taxonomy" id="420089"/>
    <lineage>
        <taxon>Eukaryota</taxon>
        <taxon>Metazoa</taxon>
        <taxon>Ecdysozoa</taxon>
        <taxon>Arthropoda</taxon>
        <taxon>Hexapoda</taxon>
        <taxon>Insecta</taxon>
        <taxon>Pterygota</taxon>
        <taxon>Neoptera</taxon>
        <taxon>Endopterygota</taxon>
        <taxon>Coleoptera</taxon>
        <taxon>Polyphaga</taxon>
        <taxon>Cucujiformia</taxon>
        <taxon>Coccinelloidea</taxon>
        <taxon>Coccinellidae</taxon>
        <taxon>Epilachninae</taxon>
        <taxon>Epilachnini</taxon>
        <taxon>Henosepilachna</taxon>
    </lineage>
</organism>
<dbReference type="InterPro" id="IPR001736">
    <property type="entry name" value="PLipase_D/transphosphatidylase"/>
</dbReference>
<dbReference type="PANTHER" id="PTHR24416">
    <property type="entry name" value="TYROSINE-PROTEIN KINASE RECEPTOR"/>
    <property type="match status" value="1"/>
</dbReference>
<name>A0AAW1V203_9CUCU</name>
<evidence type="ECO:0000259" key="8">
    <source>
        <dbReference type="PROSITE" id="PS50035"/>
    </source>
</evidence>
<dbReference type="FunFam" id="1.10.510.10:FF:000462">
    <property type="entry name" value="Receptor tyrosine kinase"/>
    <property type="match status" value="1"/>
</dbReference>
<reference evidence="10 11" key="1">
    <citation type="submission" date="2023-03" db="EMBL/GenBank/DDBJ databases">
        <title>Genome insight into feeding habits of ladybird beetles.</title>
        <authorList>
            <person name="Li H.-S."/>
            <person name="Huang Y.-H."/>
            <person name="Pang H."/>
        </authorList>
    </citation>
    <scope>NUCLEOTIDE SEQUENCE [LARGE SCALE GENOMIC DNA]</scope>
    <source>
        <strain evidence="10">SYSU_2023b</strain>
        <tissue evidence="10">Whole body</tissue>
    </source>
</reference>
<keyword evidence="11" id="KW-1185">Reference proteome</keyword>
<feature type="binding site" evidence="4">
    <location>
        <position position="760"/>
    </location>
    <ligand>
        <name>ATP</name>
        <dbReference type="ChEBI" id="CHEBI:30616"/>
    </ligand>
</feature>
<feature type="compositionally biased region" description="Polar residues" evidence="5">
    <location>
        <begin position="1082"/>
        <end position="1096"/>
    </location>
</feature>
<dbReference type="InterPro" id="IPR002126">
    <property type="entry name" value="Cadherin-like_dom"/>
</dbReference>
<feature type="region of interest" description="Disordered" evidence="5">
    <location>
        <begin position="586"/>
        <end position="605"/>
    </location>
</feature>
<dbReference type="Proteomes" id="UP001431783">
    <property type="component" value="Unassembled WGS sequence"/>
</dbReference>
<dbReference type="EMBL" id="JARQZJ010000123">
    <property type="protein sequence ID" value="KAK9889736.1"/>
    <property type="molecule type" value="Genomic_DNA"/>
</dbReference>
<dbReference type="PROSITE" id="PS00109">
    <property type="entry name" value="PROTEIN_KINASE_TYR"/>
    <property type="match status" value="1"/>
</dbReference>
<dbReference type="Pfam" id="PF22540">
    <property type="entry name" value="RET_CRD"/>
    <property type="match status" value="1"/>
</dbReference>
<dbReference type="PROSITE" id="PS50011">
    <property type="entry name" value="PROTEIN_KINASE_DOM"/>
    <property type="match status" value="1"/>
</dbReference>
<gene>
    <name evidence="10" type="ORF">WA026_007118</name>
</gene>
<feature type="domain" description="Protein kinase" evidence="7">
    <location>
        <begin position="726"/>
        <end position="1015"/>
    </location>
</feature>
<comment type="caution">
    <text evidence="10">The sequence shown here is derived from an EMBL/GenBank/DDBJ whole genome shotgun (WGS) entry which is preliminary data.</text>
</comment>
<dbReference type="GO" id="GO:0007169">
    <property type="term" value="P:cell surface receptor protein tyrosine kinase signaling pathway"/>
    <property type="evidence" value="ECO:0007669"/>
    <property type="project" value="TreeGrafter"/>
</dbReference>
<keyword evidence="6" id="KW-1133">Transmembrane helix</keyword>
<dbReference type="Gene3D" id="2.60.40.60">
    <property type="entry name" value="Cadherins"/>
    <property type="match status" value="1"/>
</dbReference>